<dbReference type="OrthoDB" id="6783856at2759"/>
<dbReference type="EMBL" id="CAJPIZ010012836">
    <property type="protein sequence ID" value="CAG2113926.1"/>
    <property type="molecule type" value="Genomic_DNA"/>
</dbReference>
<evidence type="ECO:0000256" key="2">
    <source>
        <dbReference type="ARBA" id="ARBA00022737"/>
    </source>
</evidence>
<keyword evidence="1" id="KW-0479">Metal-binding</keyword>
<protein>
    <recommendedName>
        <fullName evidence="7">C2H2-type domain-containing protein</fullName>
    </recommendedName>
</protein>
<dbReference type="PROSITE" id="PS00028">
    <property type="entry name" value="ZINC_FINGER_C2H2_1"/>
    <property type="match status" value="6"/>
</dbReference>
<accession>A0A7R9L267</accession>
<feature type="compositionally biased region" description="Basic and acidic residues" evidence="6">
    <location>
        <begin position="268"/>
        <end position="279"/>
    </location>
</feature>
<keyword evidence="4" id="KW-0862">Zinc</keyword>
<dbReference type="Pfam" id="PF00096">
    <property type="entry name" value="zf-C2H2"/>
    <property type="match status" value="1"/>
</dbReference>
<feature type="domain" description="C2H2-type" evidence="7">
    <location>
        <begin position="726"/>
        <end position="755"/>
    </location>
</feature>
<evidence type="ECO:0000256" key="1">
    <source>
        <dbReference type="ARBA" id="ARBA00022723"/>
    </source>
</evidence>
<dbReference type="AlphaFoldDB" id="A0A7R9L267"/>
<feature type="domain" description="C2H2-type" evidence="7">
    <location>
        <begin position="624"/>
        <end position="652"/>
    </location>
</feature>
<feature type="domain" description="C2H2-type" evidence="7">
    <location>
        <begin position="550"/>
        <end position="581"/>
    </location>
</feature>
<feature type="domain" description="C2H2-type" evidence="7">
    <location>
        <begin position="445"/>
        <end position="473"/>
    </location>
</feature>
<evidence type="ECO:0000256" key="6">
    <source>
        <dbReference type="SAM" id="MobiDB-lite"/>
    </source>
</evidence>
<dbReference type="GO" id="GO:0005634">
    <property type="term" value="C:nucleus"/>
    <property type="evidence" value="ECO:0007669"/>
    <property type="project" value="TreeGrafter"/>
</dbReference>
<dbReference type="GO" id="GO:0008270">
    <property type="term" value="F:zinc ion binding"/>
    <property type="evidence" value="ECO:0007669"/>
    <property type="project" value="UniProtKB-KW"/>
</dbReference>
<evidence type="ECO:0000256" key="3">
    <source>
        <dbReference type="ARBA" id="ARBA00022771"/>
    </source>
</evidence>
<feature type="region of interest" description="Disordered" evidence="6">
    <location>
        <begin position="255"/>
        <end position="309"/>
    </location>
</feature>
<feature type="region of interest" description="Disordered" evidence="6">
    <location>
        <begin position="490"/>
        <end position="540"/>
    </location>
</feature>
<sequence length="827" mass="91571">MAASSGVESGRVLAVLETYRVLALEAINDCHCRHNTPDVFHQLIKWERLYHQIKATATAADPPLAATDATHDVDEELVTVLSSYRRCALDAINGCQCRHRSASDVFAKLIQCERDYHLVNEEFTKTSDNNEPLITGDGLSAAATHVMANSADESKPIGGDNAAIDCDYKLQSAMNDTKAGELSDNKSAAVEAKVDLKLVKKLPIDDIKCVKMDIKVDIKSDVKHDLKTDIKTNIKTNIKTDIKTNVKTYSKIDVKSDNKSIDTSPPLESEKLSPTRSDTKPAVSCPPKELIDITDDTSSDDNTTTTGEELPKIIATEEVTNVLNHVINTNTTQTTERVLLIYKVVPLNQPLVATTIPSAVTNIPSVVTHLQSVVTNISFGSNNNRNPTNHTVLQCYSKKGKTPDNDNYDDNSAVTDSPLPPPVLPPQLSSVSPEPVVTIKKRSMFKCAECPKKFRFEKKLKLHVKLVHTKRLACTLCDFKAVKANTLAKHHAKNHSYRPLTGQKPSQTDSLLATEKTVSDKQTATEPTPEPPPQPAVDASEDPYLTERPFVCHTNGCNAAFKTRDALKVHKSSGRHLTQRTCRCGVCGKTFFNNHSLSNHKRQLHSGKARPVAAASVVAVDENTACTECHKRFRSVQSLLKHVRTVHVALEFGCESCDFKTHVKYELNRHRRLSHPELNAGPVTADPFRCLVNGCPMVFAAEHELIQHKKDTHWRTDVAAGDAEQFACDWPQCTRRFVSVEKLDKHKRLHSLGKISTERMPAKRPSIAVDTSPEVFDSYEDMFGDSAEDTDDVVIEEIPQDMDEVLTEEIDSSDDELEVVFESLANK</sequence>
<dbReference type="PROSITE" id="PS50157">
    <property type="entry name" value="ZINC_FINGER_C2H2_2"/>
    <property type="match status" value="6"/>
</dbReference>
<gene>
    <name evidence="8" type="ORF">OSB1V03_LOCUS13893</name>
</gene>
<reference evidence="8" key="1">
    <citation type="submission" date="2020-11" db="EMBL/GenBank/DDBJ databases">
        <authorList>
            <person name="Tran Van P."/>
        </authorList>
    </citation>
    <scope>NUCLEOTIDE SEQUENCE</scope>
</reference>
<dbReference type="PANTHER" id="PTHR24409">
    <property type="entry name" value="ZINC FINGER PROTEIN 142"/>
    <property type="match status" value="1"/>
</dbReference>
<organism evidence="8">
    <name type="scientific">Medioppia subpectinata</name>
    <dbReference type="NCBI Taxonomy" id="1979941"/>
    <lineage>
        <taxon>Eukaryota</taxon>
        <taxon>Metazoa</taxon>
        <taxon>Ecdysozoa</taxon>
        <taxon>Arthropoda</taxon>
        <taxon>Chelicerata</taxon>
        <taxon>Arachnida</taxon>
        <taxon>Acari</taxon>
        <taxon>Acariformes</taxon>
        <taxon>Sarcoptiformes</taxon>
        <taxon>Oribatida</taxon>
        <taxon>Brachypylina</taxon>
        <taxon>Oppioidea</taxon>
        <taxon>Oppiidae</taxon>
        <taxon>Medioppia</taxon>
    </lineage>
</organism>
<dbReference type="GO" id="GO:0000981">
    <property type="term" value="F:DNA-binding transcription factor activity, RNA polymerase II-specific"/>
    <property type="evidence" value="ECO:0007669"/>
    <property type="project" value="TreeGrafter"/>
</dbReference>
<proteinExistence type="predicted"/>
<feature type="region of interest" description="Disordered" evidence="6">
    <location>
        <begin position="397"/>
        <end position="433"/>
    </location>
</feature>
<dbReference type="InterPro" id="IPR036236">
    <property type="entry name" value="Znf_C2H2_sf"/>
</dbReference>
<evidence type="ECO:0000313" key="8">
    <source>
        <dbReference type="EMBL" id="CAD7633496.1"/>
    </source>
</evidence>
<name>A0A7R9L267_9ACAR</name>
<dbReference type="SUPFAM" id="SSF57667">
    <property type="entry name" value="beta-beta-alpha zinc fingers"/>
    <property type="match status" value="2"/>
</dbReference>
<dbReference type="GO" id="GO:0000977">
    <property type="term" value="F:RNA polymerase II transcription regulatory region sequence-specific DNA binding"/>
    <property type="evidence" value="ECO:0007669"/>
    <property type="project" value="TreeGrafter"/>
</dbReference>
<dbReference type="SMART" id="SM00355">
    <property type="entry name" value="ZnF_C2H2"/>
    <property type="match status" value="8"/>
</dbReference>
<evidence type="ECO:0000259" key="7">
    <source>
        <dbReference type="PROSITE" id="PS50157"/>
    </source>
</evidence>
<keyword evidence="2" id="KW-0677">Repeat</keyword>
<dbReference type="Proteomes" id="UP000759131">
    <property type="component" value="Unassembled WGS sequence"/>
</dbReference>
<evidence type="ECO:0000256" key="4">
    <source>
        <dbReference type="ARBA" id="ARBA00022833"/>
    </source>
</evidence>
<evidence type="ECO:0000313" key="9">
    <source>
        <dbReference type="Proteomes" id="UP000759131"/>
    </source>
</evidence>
<dbReference type="EMBL" id="OC867411">
    <property type="protein sequence ID" value="CAD7633496.1"/>
    <property type="molecule type" value="Genomic_DNA"/>
</dbReference>
<keyword evidence="3 5" id="KW-0863">Zinc-finger</keyword>
<keyword evidence="9" id="KW-1185">Reference proteome</keyword>
<evidence type="ECO:0000256" key="5">
    <source>
        <dbReference type="PROSITE-ProRule" id="PRU00042"/>
    </source>
</evidence>
<dbReference type="Gene3D" id="3.30.160.60">
    <property type="entry name" value="Classic Zinc Finger"/>
    <property type="match status" value="5"/>
</dbReference>
<feature type="domain" description="C2H2-type" evidence="7">
    <location>
        <begin position="582"/>
        <end position="610"/>
    </location>
</feature>
<feature type="domain" description="C2H2-type" evidence="7">
    <location>
        <begin position="688"/>
        <end position="713"/>
    </location>
</feature>
<dbReference type="InterPro" id="IPR013087">
    <property type="entry name" value="Znf_C2H2_type"/>
</dbReference>
<dbReference type="PANTHER" id="PTHR24409:SF434">
    <property type="entry name" value="FI01124P-RELATED"/>
    <property type="match status" value="1"/>
</dbReference>